<dbReference type="InterPro" id="IPR016541">
    <property type="entry name" value="UCP008505"/>
</dbReference>
<evidence type="ECO:0008006" key="3">
    <source>
        <dbReference type="Google" id="ProtNLM"/>
    </source>
</evidence>
<organism evidence="1 2">
    <name type="scientific">Prevotella lacticifex</name>
    <dbReference type="NCBI Taxonomy" id="2854755"/>
    <lineage>
        <taxon>Bacteria</taxon>
        <taxon>Pseudomonadati</taxon>
        <taxon>Bacteroidota</taxon>
        <taxon>Bacteroidia</taxon>
        <taxon>Bacteroidales</taxon>
        <taxon>Prevotellaceae</taxon>
        <taxon>Prevotella</taxon>
    </lineage>
</organism>
<name>A0A9R1C8W1_9BACT</name>
<dbReference type="RefSeq" id="WP_223929806.1">
    <property type="nucleotide sequence ID" value="NZ_BPTU01000003.1"/>
</dbReference>
<accession>A0A9R1C8W1</accession>
<dbReference type="SUPFAM" id="SSF88723">
    <property type="entry name" value="PIN domain-like"/>
    <property type="match status" value="1"/>
</dbReference>
<dbReference type="EMBL" id="BPUB01000001">
    <property type="protein sequence ID" value="GJG58213.1"/>
    <property type="molecule type" value="Genomic_DNA"/>
</dbReference>
<dbReference type="Pfam" id="PF14367">
    <property type="entry name" value="DUF4411"/>
    <property type="match status" value="1"/>
</dbReference>
<evidence type="ECO:0000313" key="2">
    <source>
        <dbReference type="Proteomes" id="UP000825483"/>
    </source>
</evidence>
<protein>
    <recommendedName>
        <fullName evidence="3">DUF4411 family protein</fullName>
    </recommendedName>
</protein>
<proteinExistence type="predicted"/>
<sequence length="159" mass="17995">MAYLFDSNIFIRSKNDMPLDLWPTFWQRMTEMINVAQVFISVKVKEEIEHGNDELVTWLRDSAPQSCFISLDTDIMTKFQELQNWAFSQPFTEAARNTFAQVADSYLVATAAAKGMTVVSYEHSDPQSKRRVLIPDACNAMGVACCDLNTVLRSLGITI</sequence>
<comment type="caution">
    <text evidence="1">The sequence shown here is derived from an EMBL/GenBank/DDBJ whole genome shotgun (WGS) entry which is preliminary data.</text>
</comment>
<dbReference type="InterPro" id="IPR029060">
    <property type="entry name" value="PIN-like_dom_sf"/>
</dbReference>
<dbReference type="AlphaFoldDB" id="A0A9R1C8W1"/>
<keyword evidence="2" id="KW-1185">Reference proteome</keyword>
<dbReference type="Proteomes" id="UP000825483">
    <property type="component" value="Unassembled WGS sequence"/>
</dbReference>
<reference evidence="1" key="1">
    <citation type="journal article" date="2022" name="Int. J. Syst. Evol. Microbiol.">
        <title>Prevotella lacticifex sp. nov., isolated from the rumen of cows.</title>
        <authorList>
            <person name="Shinkai T."/>
            <person name="Ikeyama N."/>
            <person name="Kumagai M."/>
            <person name="Ohmori H."/>
            <person name="Sakamoto M."/>
            <person name="Ohkuma M."/>
            <person name="Mitsumori M."/>
        </authorList>
    </citation>
    <scope>NUCLEOTIDE SEQUENCE</scope>
    <source>
        <strain evidence="1">R5076</strain>
    </source>
</reference>
<gene>
    <name evidence="1" type="ORF">PRLR5076_10640</name>
</gene>
<evidence type="ECO:0000313" key="1">
    <source>
        <dbReference type="EMBL" id="GJG58213.1"/>
    </source>
</evidence>
<dbReference type="Gene3D" id="3.40.50.1010">
    <property type="entry name" value="5'-nuclease"/>
    <property type="match status" value="1"/>
</dbReference>
<dbReference type="GeneID" id="72467995"/>